<keyword evidence="5 6" id="KW-0472">Membrane</keyword>
<dbReference type="RefSeq" id="WP_323246224.1">
    <property type="nucleotide sequence ID" value="NZ_JAYFUL010000001.1"/>
</dbReference>
<organism evidence="8 9">
    <name type="scientific">Arcicella aquatica</name>
    <dbReference type="NCBI Taxonomy" id="217141"/>
    <lineage>
        <taxon>Bacteria</taxon>
        <taxon>Pseudomonadati</taxon>
        <taxon>Bacteroidota</taxon>
        <taxon>Cytophagia</taxon>
        <taxon>Cytophagales</taxon>
        <taxon>Flectobacillaceae</taxon>
        <taxon>Arcicella</taxon>
    </lineage>
</organism>
<evidence type="ECO:0000313" key="8">
    <source>
        <dbReference type="EMBL" id="MEA5256431.1"/>
    </source>
</evidence>
<keyword evidence="2" id="KW-1003">Cell membrane</keyword>
<dbReference type="InterPro" id="IPR050638">
    <property type="entry name" value="AA-Vitamin_Transporters"/>
</dbReference>
<feature type="transmembrane region" description="Helical" evidence="6">
    <location>
        <begin position="7"/>
        <end position="29"/>
    </location>
</feature>
<feature type="transmembrane region" description="Helical" evidence="6">
    <location>
        <begin position="257"/>
        <end position="276"/>
    </location>
</feature>
<proteinExistence type="predicted"/>
<dbReference type="PANTHER" id="PTHR32322:SF18">
    <property type="entry name" value="S-ADENOSYLMETHIONINE_S-ADENOSYLHOMOCYSTEINE TRANSPORTER"/>
    <property type="match status" value="1"/>
</dbReference>
<evidence type="ECO:0000313" key="9">
    <source>
        <dbReference type="Proteomes" id="UP001304671"/>
    </source>
</evidence>
<comment type="subcellular location">
    <subcellularLocation>
        <location evidence="1">Cell membrane</location>
        <topology evidence="1">Multi-pass membrane protein</topology>
    </subcellularLocation>
</comment>
<feature type="transmembrane region" description="Helical" evidence="6">
    <location>
        <begin position="193"/>
        <end position="213"/>
    </location>
</feature>
<feature type="transmembrane region" description="Helical" evidence="6">
    <location>
        <begin position="78"/>
        <end position="98"/>
    </location>
</feature>
<feature type="domain" description="EamA" evidence="7">
    <location>
        <begin position="12"/>
        <end position="150"/>
    </location>
</feature>
<dbReference type="SUPFAM" id="SSF103481">
    <property type="entry name" value="Multidrug resistance efflux transporter EmrE"/>
    <property type="match status" value="2"/>
</dbReference>
<keyword evidence="3 6" id="KW-0812">Transmembrane</keyword>
<gene>
    <name evidence="8" type="ORF">VB264_01465</name>
</gene>
<feature type="domain" description="EamA" evidence="7">
    <location>
        <begin position="164"/>
        <end position="299"/>
    </location>
</feature>
<evidence type="ECO:0000256" key="2">
    <source>
        <dbReference type="ARBA" id="ARBA00022475"/>
    </source>
</evidence>
<evidence type="ECO:0000256" key="1">
    <source>
        <dbReference type="ARBA" id="ARBA00004651"/>
    </source>
</evidence>
<evidence type="ECO:0000256" key="6">
    <source>
        <dbReference type="SAM" id="Phobius"/>
    </source>
</evidence>
<accession>A0ABU5QIW0</accession>
<dbReference type="Pfam" id="PF00892">
    <property type="entry name" value="EamA"/>
    <property type="match status" value="2"/>
</dbReference>
<keyword evidence="4 6" id="KW-1133">Transmembrane helix</keyword>
<feature type="transmembrane region" description="Helical" evidence="6">
    <location>
        <begin position="134"/>
        <end position="151"/>
    </location>
</feature>
<sequence length="303" mass="33935">MTEKSKFQYFVGVILVLTGAILFAGKAVLVKYNYLHYHVDTVSLLALRMLFSAPFYLIILFFQQQKQQDQVKLTTRQWFWMFAIGLVGYYLASLFDFWGLNYITASVERLILFIYPTIVVIISAIFLKKPIYKIQYIALIITYLGVAIAFVPDLQLGLQKDLVIGSILIFLSAFTYALYLIGSGEMIQKVGALRFTCYAMLISTGMVIVHYFVAREKGLLSYEAGAYWLSLAMAIFSTVIPSFMISEGIRRIGSGNASIIGSVGPVATIIMANIFLDENITAWQLAGTFVVLSGVLMISWKGK</sequence>
<feature type="transmembrane region" description="Helical" evidence="6">
    <location>
        <begin position="41"/>
        <end position="62"/>
    </location>
</feature>
<dbReference type="PANTHER" id="PTHR32322">
    <property type="entry name" value="INNER MEMBRANE TRANSPORTER"/>
    <property type="match status" value="1"/>
</dbReference>
<dbReference type="Proteomes" id="UP001304671">
    <property type="component" value="Unassembled WGS sequence"/>
</dbReference>
<name>A0ABU5QIW0_9BACT</name>
<feature type="transmembrane region" description="Helical" evidence="6">
    <location>
        <begin position="225"/>
        <end position="245"/>
    </location>
</feature>
<comment type="caution">
    <text evidence="8">The sequence shown here is derived from an EMBL/GenBank/DDBJ whole genome shotgun (WGS) entry which is preliminary data.</text>
</comment>
<reference evidence="8 9" key="1">
    <citation type="submission" date="2023-12" db="EMBL/GenBank/DDBJ databases">
        <title>Novel species of the genus Arcicella isolated from rivers.</title>
        <authorList>
            <person name="Lu H."/>
        </authorList>
    </citation>
    <scope>NUCLEOTIDE SEQUENCE [LARGE SCALE GENOMIC DNA]</scope>
    <source>
        <strain evidence="8 9">LMG 21963</strain>
    </source>
</reference>
<protein>
    <submittedName>
        <fullName evidence="8">DMT family transporter</fullName>
    </submittedName>
</protein>
<evidence type="ECO:0000256" key="3">
    <source>
        <dbReference type="ARBA" id="ARBA00022692"/>
    </source>
</evidence>
<dbReference type="InterPro" id="IPR000620">
    <property type="entry name" value="EamA_dom"/>
</dbReference>
<dbReference type="EMBL" id="JAYFUL010000001">
    <property type="protein sequence ID" value="MEA5256431.1"/>
    <property type="molecule type" value="Genomic_DNA"/>
</dbReference>
<feature type="transmembrane region" description="Helical" evidence="6">
    <location>
        <begin position="110"/>
        <end position="127"/>
    </location>
</feature>
<feature type="transmembrane region" description="Helical" evidence="6">
    <location>
        <begin position="282"/>
        <end position="300"/>
    </location>
</feature>
<evidence type="ECO:0000256" key="4">
    <source>
        <dbReference type="ARBA" id="ARBA00022989"/>
    </source>
</evidence>
<feature type="transmembrane region" description="Helical" evidence="6">
    <location>
        <begin position="163"/>
        <end position="181"/>
    </location>
</feature>
<evidence type="ECO:0000256" key="5">
    <source>
        <dbReference type="ARBA" id="ARBA00023136"/>
    </source>
</evidence>
<dbReference type="InterPro" id="IPR037185">
    <property type="entry name" value="EmrE-like"/>
</dbReference>
<keyword evidence="9" id="KW-1185">Reference proteome</keyword>
<evidence type="ECO:0000259" key="7">
    <source>
        <dbReference type="Pfam" id="PF00892"/>
    </source>
</evidence>